<dbReference type="RefSeq" id="XP_070852486.1">
    <property type="nucleotide sequence ID" value="XM_070996385.1"/>
</dbReference>
<feature type="compositionally biased region" description="Basic and acidic residues" evidence="1">
    <location>
        <begin position="7"/>
        <end position="27"/>
    </location>
</feature>
<proteinExistence type="predicted"/>
<organism evidence="2 3">
    <name type="scientific">Drosophila suzukii</name>
    <name type="common">Spotted-wing drosophila fruit fly</name>
    <dbReference type="NCBI Taxonomy" id="28584"/>
    <lineage>
        <taxon>Eukaryota</taxon>
        <taxon>Metazoa</taxon>
        <taxon>Ecdysozoa</taxon>
        <taxon>Arthropoda</taxon>
        <taxon>Hexapoda</taxon>
        <taxon>Insecta</taxon>
        <taxon>Pterygota</taxon>
        <taxon>Neoptera</taxon>
        <taxon>Endopterygota</taxon>
        <taxon>Diptera</taxon>
        <taxon>Brachycera</taxon>
        <taxon>Muscomorpha</taxon>
        <taxon>Ephydroidea</taxon>
        <taxon>Drosophilidae</taxon>
        <taxon>Drosophila</taxon>
        <taxon>Sophophora</taxon>
    </lineage>
</organism>
<gene>
    <name evidence="3" type="primary">LOC108007017</name>
</gene>
<evidence type="ECO:0000256" key="1">
    <source>
        <dbReference type="SAM" id="MobiDB-lite"/>
    </source>
</evidence>
<dbReference type="InterPro" id="IPR019734">
    <property type="entry name" value="TPR_rpt"/>
</dbReference>
<name>A0ABM4TR86_DROSZ</name>
<dbReference type="SMART" id="SM00028">
    <property type="entry name" value="TPR"/>
    <property type="match status" value="3"/>
</dbReference>
<reference evidence="3" key="1">
    <citation type="submission" date="2025-08" db="UniProtKB">
        <authorList>
            <consortium name="RefSeq"/>
        </authorList>
    </citation>
    <scope>IDENTIFICATION</scope>
</reference>
<dbReference type="Proteomes" id="UP001652628">
    <property type="component" value="Chromosome 3"/>
</dbReference>
<dbReference type="PANTHER" id="PTHR46540:SF1">
    <property type="entry name" value="TETRATRICOPEPTIDE REPEAT PROTEIN 12"/>
    <property type="match status" value="1"/>
</dbReference>
<dbReference type="InterPro" id="IPR043195">
    <property type="entry name" value="TTC12"/>
</dbReference>
<protein>
    <submittedName>
        <fullName evidence="3">Tetratricopeptide repeat protein 12</fullName>
    </submittedName>
</protein>
<evidence type="ECO:0000313" key="2">
    <source>
        <dbReference type="Proteomes" id="UP001652628"/>
    </source>
</evidence>
<evidence type="ECO:0000313" key="3">
    <source>
        <dbReference type="RefSeq" id="XP_070852486.1"/>
    </source>
</evidence>
<dbReference type="GeneID" id="108007017"/>
<sequence>MFLTTKTLDKKESNEKRTSSEVPKKDILIYQHPESDESFLDERPSKVEEVIECLEAIENANKTDSSKKRVKSTLTINDLEFLVTQRNARKTSIYRRAKAKKVPINTDQFTFMRQIDSSPEDQILARKQRENVADTFRRMGNAEYRKLNFSMAKNYYTKGLEYIKDTPVLYVNRAMCSIKMREFKLGIMDCDYVIAKLDGNYVRAWLYRAAAYKRLNDEANYEDSVSQARRLNRSQREFIDDFLDKMRSLL</sequence>
<dbReference type="Gene3D" id="1.25.40.10">
    <property type="entry name" value="Tetratricopeptide repeat domain"/>
    <property type="match status" value="1"/>
</dbReference>
<dbReference type="PANTHER" id="PTHR46540">
    <property type="entry name" value="TETRATRICOPEPTIDE REPEAT PROTEIN 12"/>
    <property type="match status" value="1"/>
</dbReference>
<dbReference type="InterPro" id="IPR011990">
    <property type="entry name" value="TPR-like_helical_dom_sf"/>
</dbReference>
<feature type="region of interest" description="Disordered" evidence="1">
    <location>
        <begin position="1"/>
        <end position="27"/>
    </location>
</feature>
<accession>A0ABM4TR86</accession>
<keyword evidence="2" id="KW-1185">Reference proteome</keyword>
<dbReference type="SUPFAM" id="SSF48452">
    <property type="entry name" value="TPR-like"/>
    <property type="match status" value="1"/>
</dbReference>